<evidence type="ECO:0000313" key="1">
    <source>
        <dbReference type="EMBL" id="MUN08567.1"/>
    </source>
</evidence>
<keyword evidence="2" id="KW-1185">Reference proteome</keyword>
<dbReference type="Proteomes" id="UP000480122">
    <property type="component" value="Unassembled WGS sequence"/>
</dbReference>
<sequence length="91" mass="9754">MADTGGRITVATAGDLVAMKTAAGRAQDLADLRILARHLGITDPERRTPARRGGVPADARRWSRVIRLSARTASQANPALDRARRALRASI</sequence>
<gene>
    <name evidence="1" type="ORF">GLX25_15770</name>
</gene>
<evidence type="ECO:0000313" key="2">
    <source>
        <dbReference type="Proteomes" id="UP000480122"/>
    </source>
</evidence>
<dbReference type="RefSeq" id="WP_155843447.1">
    <property type="nucleotide sequence ID" value="NZ_BAAAIA010000008.1"/>
</dbReference>
<dbReference type="EMBL" id="WODA01000025">
    <property type="protein sequence ID" value="MUN08567.1"/>
    <property type="molecule type" value="Genomic_DNA"/>
</dbReference>
<dbReference type="OrthoDB" id="3788807at2"/>
<name>A0A7C9HJF9_9MICO</name>
<comment type="caution">
    <text evidence="1">The sequence shown here is derived from an EMBL/GenBank/DDBJ whole genome shotgun (WGS) entry which is preliminary data.</text>
</comment>
<accession>A0A7C9HJF9</accession>
<protein>
    <submittedName>
        <fullName evidence="1">Uncharacterized protein</fullName>
    </submittedName>
</protein>
<proteinExistence type="predicted"/>
<organism evidence="1 2">
    <name type="scientific">Agromyces luteolus</name>
    <dbReference type="NCBI Taxonomy" id="88373"/>
    <lineage>
        <taxon>Bacteria</taxon>
        <taxon>Bacillati</taxon>
        <taxon>Actinomycetota</taxon>
        <taxon>Actinomycetes</taxon>
        <taxon>Micrococcales</taxon>
        <taxon>Microbacteriaceae</taxon>
        <taxon>Agromyces</taxon>
    </lineage>
</organism>
<dbReference type="AlphaFoldDB" id="A0A7C9HJF9"/>
<reference evidence="1 2" key="1">
    <citation type="submission" date="2019-11" db="EMBL/GenBank/DDBJ databases">
        <title>Agromyces kandeliae sp. nov., isolated from mangrove soil.</title>
        <authorList>
            <person name="Wang R."/>
        </authorList>
    </citation>
    <scope>NUCLEOTIDE SEQUENCE [LARGE SCALE GENOMIC DNA]</scope>
    <source>
        <strain evidence="1 2">JCM 11431</strain>
    </source>
</reference>